<protein>
    <submittedName>
        <fullName evidence="3">Uncharacterized protein</fullName>
    </submittedName>
</protein>
<reference evidence="3" key="1">
    <citation type="submission" date="2023-06" db="EMBL/GenBank/DDBJ databases">
        <title>Black Yeasts Isolated from many extreme environments.</title>
        <authorList>
            <person name="Coleine C."/>
            <person name="Stajich J.E."/>
            <person name="Selbmann L."/>
        </authorList>
    </citation>
    <scope>NUCLEOTIDE SEQUENCE</scope>
    <source>
        <strain evidence="3">CCFEE 5200</strain>
    </source>
</reference>
<organism evidence="3 4">
    <name type="scientific">Friedmanniomyces endolithicus</name>
    <dbReference type="NCBI Taxonomy" id="329885"/>
    <lineage>
        <taxon>Eukaryota</taxon>
        <taxon>Fungi</taxon>
        <taxon>Dikarya</taxon>
        <taxon>Ascomycota</taxon>
        <taxon>Pezizomycotina</taxon>
        <taxon>Dothideomycetes</taxon>
        <taxon>Dothideomycetidae</taxon>
        <taxon>Mycosphaerellales</taxon>
        <taxon>Teratosphaeriaceae</taxon>
        <taxon>Friedmanniomyces</taxon>
    </lineage>
</organism>
<dbReference type="Proteomes" id="UP001175353">
    <property type="component" value="Unassembled WGS sequence"/>
</dbReference>
<sequence>MPSRLLALPYDIRYLIYKELFPREEQIYLHAYEKTLRTISPAGTIAANVLLVCRQLHVEAGGFLYNGYLFNLVGTKNDCLANYKPFLRTLRKYARDEVNINAFSNGDHSTTICLSLQAGDARMGILNRRRRGEPKTLQELQVEQVPAHWVIRVIAVVTVLIALLSYAAVRIAVTRVRLPRKGLSPQSTLKVDNESPGAQRESEALL</sequence>
<keyword evidence="2" id="KW-0472">Membrane</keyword>
<proteinExistence type="predicted"/>
<feature type="transmembrane region" description="Helical" evidence="2">
    <location>
        <begin position="149"/>
        <end position="173"/>
    </location>
</feature>
<accession>A0AAN6KB25</accession>
<feature type="region of interest" description="Disordered" evidence="1">
    <location>
        <begin position="184"/>
        <end position="206"/>
    </location>
</feature>
<evidence type="ECO:0000313" key="4">
    <source>
        <dbReference type="Proteomes" id="UP001175353"/>
    </source>
</evidence>
<keyword evidence="2" id="KW-0812">Transmembrane</keyword>
<comment type="caution">
    <text evidence="3">The sequence shown here is derived from an EMBL/GenBank/DDBJ whole genome shotgun (WGS) entry which is preliminary data.</text>
</comment>
<evidence type="ECO:0000313" key="3">
    <source>
        <dbReference type="EMBL" id="KAK0973293.1"/>
    </source>
</evidence>
<name>A0AAN6KB25_9PEZI</name>
<dbReference type="EMBL" id="JAUJLE010000162">
    <property type="protein sequence ID" value="KAK0973293.1"/>
    <property type="molecule type" value="Genomic_DNA"/>
</dbReference>
<dbReference type="AlphaFoldDB" id="A0AAN6KB25"/>
<keyword evidence="2" id="KW-1133">Transmembrane helix</keyword>
<evidence type="ECO:0000256" key="1">
    <source>
        <dbReference type="SAM" id="MobiDB-lite"/>
    </source>
</evidence>
<evidence type="ECO:0000256" key="2">
    <source>
        <dbReference type="SAM" id="Phobius"/>
    </source>
</evidence>
<keyword evidence="4" id="KW-1185">Reference proteome</keyword>
<gene>
    <name evidence="3" type="ORF">LTR91_014813</name>
</gene>